<gene>
    <name evidence="1" type="ORF">CH371_12860</name>
</gene>
<reference evidence="1 2" key="1">
    <citation type="submission" date="2017-07" db="EMBL/GenBank/DDBJ databases">
        <title>Leptospira spp. isolated from tropical soils.</title>
        <authorList>
            <person name="Thibeaux R."/>
            <person name="Iraola G."/>
            <person name="Ferres I."/>
            <person name="Bierque E."/>
            <person name="Girault D."/>
            <person name="Soupe-Gilbert M.-E."/>
            <person name="Picardeau M."/>
            <person name="Goarant C."/>
        </authorList>
    </citation>
    <scope>NUCLEOTIDE SEQUENCE [LARGE SCALE GENOMIC DNA]</scope>
    <source>
        <strain evidence="1 2">FH2-C-A2</strain>
    </source>
</reference>
<dbReference type="AlphaFoldDB" id="A0A2M9ZA76"/>
<name>A0A2M9ZA76_9LEPT</name>
<dbReference type="EMBL" id="NPDT01000005">
    <property type="protein sequence ID" value="PJZ65284.1"/>
    <property type="molecule type" value="Genomic_DNA"/>
</dbReference>
<dbReference type="RefSeq" id="WP_100759252.1">
    <property type="nucleotide sequence ID" value="NZ_NPDT01000005.1"/>
</dbReference>
<accession>A0A2M9ZA76</accession>
<evidence type="ECO:0000313" key="1">
    <source>
        <dbReference type="EMBL" id="PJZ65284.1"/>
    </source>
</evidence>
<proteinExistence type="predicted"/>
<protein>
    <submittedName>
        <fullName evidence="1">Uncharacterized protein</fullName>
    </submittedName>
</protein>
<sequence>MRHIRFLFLFFPISCTMVGFHRESIRETHDYGKLRTVRVCVWKDRNVSTERMNYLFDSWNEELALYKLQAKVENVRDWERPGWTGNAIMEELFSAPLPSECDRILALAGVRLSDIAYEVASYILALFLIPTFEVLGAVDSYTGTRGYVLAHTASLGHMISGGASKTLVHEGYHLLGCGHAFYLSECYGRIQALKENARNSPHPDFLPAMHPGGGYLFSQKEVNLFFLGR</sequence>
<evidence type="ECO:0000313" key="2">
    <source>
        <dbReference type="Proteomes" id="UP000231912"/>
    </source>
</evidence>
<organism evidence="1 2">
    <name type="scientific">Leptospira wolffii</name>
    <dbReference type="NCBI Taxonomy" id="409998"/>
    <lineage>
        <taxon>Bacteria</taxon>
        <taxon>Pseudomonadati</taxon>
        <taxon>Spirochaetota</taxon>
        <taxon>Spirochaetia</taxon>
        <taxon>Leptospirales</taxon>
        <taxon>Leptospiraceae</taxon>
        <taxon>Leptospira</taxon>
    </lineage>
</organism>
<dbReference type="Proteomes" id="UP000231912">
    <property type="component" value="Unassembled WGS sequence"/>
</dbReference>
<comment type="caution">
    <text evidence="1">The sequence shown here is derived from an EMBL/GenBank/DDBJ whole genome shotgun (WGS) entry which is preliminary data.</text>
</comment>